<organism evidence="1 2">
    <name type="scientific">Cryptophlebia leucotreta granulosis virus</name>
    <name type="common">ClGV</name>
    <name type="synonym">Cryptophlebia leucotreta granulovirus</name>
    <dbReference type="NCBI Taxonomy" id="35254"/>
    <lineage>
        <taxon>Viruses</taxon>
        <taxon>Viruses incertae sedis</taxon>
        <taxon>Naldaviricetes</taxon>
        <taxon>Lefavirales</taxon>
        <taxon>Baculoviridae</taxon>
        <taxon>Betabaculovirus</taxon>
        <taxon>Betabaculovirus cryleucotretae</taxon>
    </lineage>
</organism>
<dbReference type="InterPro" id="IPR006962">
    <property type="entry name" value="P48_Baculovir"/>
</dbReference>
<dbReference type="GeneID" id="1725007"/>
<name>Q7T5L5_GVCL</name>
<dbReference type="Pfam" id="PF04878">
    <property type="entry name" value="Baculo_p48"/>
    <property type="match status" value="1"/>
</dbReference>
<reference evidence="1 2" key="3">
    <citation type="journal article" date="2002" name="J. Gen. Virol.">
        <title>The expansion of a hypervariable, non-hr ori-like region in the genome of Cryptophlebia leucotreta granulovirus provides in vivo evidence for the utilization of baculovirus non-hr oris during replication.</title>
        <authorList>
            <person name="Jehle J.A."/>
        </authorList>
    </citation>
    <scope>NUCLEOTIDE SEQUENCE [LARGE SCALE GENOMIC DNA]</scope>
    <source>
        <strain evidence="1">CV3</strain>
    </source>
</reference>
<dbReference type="KEGG" id="vg:1725007"/>
<reference evidence="1 2" key="2">
    <citation type="journal article" date="1994" name="J. Gen. Virol.">
        <title>The granulin gene region of Cryptophlebia leucotreta granulosis virus: sequence analysis and phylogenetic considerations.</title>
        <authorList>
            <person name="Jehle J.A."/>
            <person name="Backhaus H."/>
        </authorList>
    </citation>
    <scope>NUCLEOTIDE SEQUENCE [LARGE SCALE GENOMIC DNA]</scope>
    <source>
        <strain evidence="1">CV3</strain>
    </source>
</reference>
<reference evidence="1 2" key="4">
    <citation type="journal article" date="2003" name="Virology">
        <title>The genome of the Cryptophlebia leucotreta granulovirus.</title>
        <authorList>
            <person name="Lange M."/>
            <person name="Jehle J.A."/>
        </authorList>
    </citation>
    <scope>NUCLEOTIDE SEQUENCE [LARGE SCALE GENOMIC DNA]</scope>
    <source>
        <strain evidence="1">CV3</strain>
    </source>
</reference>
<proteinExistence type="predicted"/>
<dbReference type="RefSeq" id="NP_891921.1">
    <property type="nucleotide sequence ID" value="NC_005068.1"/>
</dbReference>
<protein>
    <recommendedName>
        <fullName evidence="3">P45</fullName>
    </recommendedName>
</protein>
<reference evidence="1 2" key="1">
    <citation type="journal article" date="1994" name="J. Gen. Virol.">
        <title>Genome organization of the DNA-binding protein gene region of Cryptophlebia leucotreta granulosis virus is closely related to that of nuclear polyhedrosis viruses.</title>
        <authorList>
            <person name="Jehle J.A."/>
            <person name="Backhaus H."/>
        </authorList>
    </citation>
    <scope>NUCLEOTIDE SEQUENCE [LARGE SCALE GENOMIC DNA]</scope>
    <source>
        <strain evidence="1">CV3</strain>
    </source>
</reference>
<accession>Q7T5L5</accession>
<sequence length="392" mass="46164">MNNSTQYDIDYNLNFFKLCETRGFENIHVTFTCSLTAYEIDTLTFLLAEYFNQQSLFQFEKLTFFNQYKYVIDVIKRDYEQKTESEVEVKQIFRLFIENDFIGQVPSFQVIMKSVKPYLKPIESVTVDFSKCSVCKQKLNCINCKANYMSEALSLLDSSLQNGWDIFFRPMLGMPLLFFALFKTNMNDVDQEVFNVDNIVTNALLQFFYNLLADKATPQYWNFKKCNHLIESCREYMLGVQNVEFLLANLNNNTYNTKIYTPLRQFMEKNFSTKQIGKLIHKIFNGFYLRIFLEAKKKNDERVITKGAKGVIVCNPADLELRNICRVLFREYDCNEFEDVIKKLYAIKGELFTEITNNFIIPKQCVVKLFNKYNLKNDVGKLMQKTVRLGLI</sequence>
<keyword evidence="2" id="KW-1185">Reference proteome</keyword>
<evidence type="ECO:0000313" key="2">
    <source>
        <dbReference type="Proteomes" id="UP000203359"/>
    </source>
</evidence>
<dbReference type="OrthoDB" id="4662at10239"/>
<organismHost>
    <name type="scientific">Tortricidae</name>
    <dbReference type="NCBI Taxonomy" id="7139"/>
</organismHost>
<evidence type="ECO:0008006" key="3">
    <source>
        <dbReference type="Google" id="ProtNLM"/>
    </source>
</evidence>
<dbReference type="EMBL" id="AY229987">
    <property type="protein sequence ID" value="AAQ21669.1"/>
    <property type="molecule type" value="Genomic_DNA"/>
</dbReference>
<evidence type="ECO:0000313" key="1">
    <source>
        <dbReference type="EMBL" id="AAQ21669.1"/>
    </source>
</evidence>
<dbReference type="Proteomes" id="UP000203359">
    <property type="component" value="Segment"/>
</dbReference>